<organism evidence="1 2">
    <name type="scientific">Enterococcus faecalis TX4248</name>
    <dbReference type="NCBI Taxonomy" id="749495"/>
    <lineage>
        <taxon>Bacteria</taxon>
        <taxon>Bacillati</taxon>
        <taxon>Bacillota</taxon>
        <taxon>Bacilli</taxon>
        <taxon>Lactobacillales</taxon>
        <taxon>Enterococcaceae</taxon>
        <taxon>Enterococcus</taxon>
    </lineage>
</organism>
<evidence type="ECO:0000313" key="2">
    <source>
        <dbReference type="Proteomes" id="UP000004846"/>
    </source>
</evidence>
<gene>
    <name evidence="1" type="ORF">HMPREF9498_02275</name>
</gene>
<name>A0A125W4C9_ENTFL</name>
<dbReference type="EMBL" id="AEBR01000076">
    <property type="protein sequence ID" value="EFM82144.1"/>
    <property type="molecule type" value="Genomic_DNA"/>
</dbReference>
<comment type="caution">
    <text evidence="1">The sequence shown here is derived from an EMBL/GenBank/DDBJ whole genome shotgun (WGS) entry which is preliminary data.</text>
</comment>
<reference evidence="2" key="1">
    <citation type="submission" date="2010-07" db="EMBL/GenBank/DDBJ databases">
        <authorList>
            <person name="Weinstock G."/>
            <person name="Sodergren E."/>
            <person name="Clifton S."/>
            <person name="Fulton L."/>
            <person name="Fulton B."/>
            <person name="Courtney L."/>
            <person name="Fronick C."/>
            <person name="Harrison M."/>
            <person name="Strong C."/>
            <person name="Farmer C."/>
            <person name="Delahaunty K."/>
            <person name="Markovic C."/>
            <person name="Hall O."/>
            <person name="Minx P."/>
            <person name="Tomlinson C."/>
            <person name="Mitreva M."/>
            <person name="Hou S."/>
            <person name="Chen J."/>
            <person name="Wollam A."/>
            <person name="Pepin K.H."/>
            <person name="Johnson M."/>
            <person name="Bhonagiri V."/>
            <person name="Zhang X."/>
            <person name="Suruliraj S."/>
            <person name="Warren W."/>
            <person name="Chinwalla A."/>
            <person name="Mardis E.R."/>
            <person name="Wilson R.K."/>
        </authorList>
    </citation>
    <scope>NUCLEOTIDE SEQUENCE [LARGE SCALE GENOMIC DNA]</scope>
    <source>
        <strain evidence="2">TX4248</strain>
    </source>
</reference>
<proteinExistence type="predicted"/>
<accession>A0A125W4C9</accession>
<dbReference type="HOGENOM" id="CLU_3152494_0_0_9"/>
<dbReference type="Proteomes" id="UP000004846">
    <property type="component" value="Unassembled WGS sequence"/>
</dbReference>
<evidence type="ECO:0000313" key="1">
    <source>
        <dbReference type="EMBL" id="EFM82144.1"/>
    </source>
</evidence>
<sequence length="48" mass="5748">MSKQPKLMSDFHKLWLFFYNSKNVGFLNCKKSLKETKFACHFLGKNVY</sequence>
<dbReference type="AlphaFoldDB" id="A0A125W4C9"/>
<protein>
    <submittedName>
        <fullName evidence="1">Uncharacterized protein</fullName>
    </submittedName>
</protein>